<sequence length="447" mass="49279">MERPYVLEDFRSLKKPALVALVRRQVSKWPQKTFNPKTNMPTICAALLDPANGFTTDLPILALGNTNTAQNDTPIVPAAQPIAQPRVTPEPQAEDMNDTIPVTPVRERIDGGLPILPITPVSLGRASIMGHTPVCVYQPATGAADCPFQSPLVSDQFQSSGQTDIVETQMISRVIEVTEADHRECGPGEWRVSATEVIEKLQEAPAVITSSTPVRVGIPDELRPEYTSWFIEGDVLFLAQVVARPEYLKVQDSTLELHVMVGTPTAPYSKRFKSYQTALNLRSYSSDEDGQSSPRARSSLPDDAKPLDIARQRLNDAEIQWLQDLVGAQPGAERFKENRGRLLQNVDIVFQWSFAVTFMAAYNRKPCGVPGLNNRLITKKKINSALGISETWMGVAEDSLGRVNVYGRNGTHPADDVIKELETVCDIPNGSGSLSRFLAKWEKDHPI</sequence>
<gene>
    <name evidence="2" type="ORF">BDN71DRAFT_1506908</name>
</gene>
<dbReference type="OrthoDB" id="3062980at2759"/>
<organism evidence="2 3">
    <name type="scientific">Pleurotus eryngii</name>
    <name type="common">Boletus of the steppes</name>
    <dbReference type="NCBI Taxonomy" id="5323"/>
    <lineage>
        <taxon>Eukaryota</taxon>
        <taxon>Fungi</taxon>
        <taxon>Dikarya</taxon>
        <taxon>Basidiomycota</taxon>
        <taxon>Agaricomycotina</taxon>
        <taxon>Agaricomycetes</taxon>
        <taxon>Agaricomycetidae</taxon>
        <taxon>Agaricales</taxon>
        <taxon>Pleurotineae</taxon>
        <taxon>Pleurotaceae</taxon>
        <taxon>Pleurotus</taxon>
    </lineage>
</organism>
<name>A0A9P6D8L6_PLEER</name>
<proteinExistence type="predicted"/>
<comment type="caution">
    <text evidence="2">The sequence shown here is derived from an EMBL/GenBank/DDBJ whole genome shotgun (WGS) entry which is preliminary data.</text>
</comment>
<evidence type="ECO:0000313" key="2">
    <source>
        <dbReference type="EMBL" id="KAF9495352.1"/>
    </source>
</evidence>
<evidence type="ECO:0000313" key="3">
    <source>
        <dbReference type="Proteomes" id="UP000807025"/>
    </source>
</evidence>
<keyword evidence="3" id="KW-1185">Reference proteome</keyword>
<feature type="region of interest" description="Disordered" evidence="1">
    <location>
        <begin position="283"/>
        <end position="305"/>
    </location>
</feature>
<evidence type="ECO:0000256" key="1">
    <source>
        <dbReference type="SAM" id="MobiDB-lite"/>
    </source>
</evidence>
<protein>
    <submittedName>
        <fullName evidence="2">Uncharacterized protein</fullName>
    </submittedName>
</protein>
<dbReference type="EMBL" id="MU154563">
    <property type="protein sequence ID" value="KAF9495352.1"/>
    <property type="molecule type" value="Genomic_DNA"/>
</dbReference>
<dbReference type="AlphaFoldDB" id="A0A9P6D8L6"/>
<reference evidence="2" key="1">
    <citation type="submission" date="2020-11" db="EMBL/GenBank/DDBJ databases">
        <authorList>
            <consortium name="DOE Joint Genome Institute"/>
            <person name="Ahrendt S."/>
            <person name="Riley R."/>
            <person name="Andreopoulos W."/>
            <person name="Labutti K."/>
            <person name="Pangilinan J."/>
            <person name="Ruiz-Duenas F.J."/>
            <person name="Barrasa J.M."/>
            <person name="Sanchez-Garcia M."/>
            <person name="Camarero S."/>
            <person name="Miyauchi S."/>
            <person name="Serrano A."/>
            <person name="Linde D."/>
            <person name="Babiker R."/>
            <person name="Drula E."/>
            <person name="Ayuso-Fernandez I."/>
            <person name="Pacheco R."/>
            <person name="Padilla G."/>
            <person name="Ferreira P."/>
            <person name="Barriuso J."/>
            <person name="Kellner H."/>
            <person name="Castanera R."/>
            <person name="Alfaro M."/>
            <person name="Ramirez L."/>
            <person name="Pisabarro A.G."/>
            <person name="Kuo A."/>
            <person name="Tritt A."/>
            <person name="Lipzen A."/>
            <person name="He G."/>
            <person name="Yan M."/>
            <person name="Ng V."/>
            <person name="Cullen D."/>
            <person name="Martin F."/>
            <person name="Rosso M.-N."/>
            <person name="Henrissat B."/>
            <person name="Hibbett D."/>
            <person name="Martinez A.T."/>
            <person name="Grigoriev I.V."/>
        </authorList>
    </citation>
    <scope>NUCLEOTIDE SEQUENCE</scope>
    <source>
        <strain evidence="2">ATCC 90797</strain>
    </source>
</reference>
<dbReference type="Proteomes" id="UP000807025">
    <property type="component" value="Unassembled WGS sequence"/>
</dbReference>
<accession>A0A9P6D8L6</accession>